<dbReference type="PATRIC" id="fig|2041.4.peg.3128"/>
<dbReference type="SUPFAM" id="SSF140453">
    <property type="entry name" value="EsxAB dimer-like"/>
    <property type="match status" value="1"/>
</dbReference>
<dbReference type="Pfam" id="PF06013">
    <property type="entry name" value="WXG100"/>
    <property type="match status" value="1"/>
</dbReference>
<dbReference type="EMBL" id="CP011502">
    <property type="protein sequence ID" value="ALX05909.1"/>
    <property type="molecule type" value="Genomic_DNA"/>
</dbReference>
<evidence type="ECO:0000313" key="2">
    <source>
        <dbReference type="EMBL" id="ALX05914.1"/>
    </source>
</evidence>
<reference evidence="2" key="3">
    <citation type="submission" date="2016-01" db="EMBL/GenBank/DDBJ databases">
        <authorList>
            <person name="McClelland M."/>
            <person name="Jain A."/>
            <person name="Saraogi P."/>
            <person name="Mendelson R."/>
            <person name="Westerman R."/>
            <person name="SanMiguel P."/>
            <person name="Csonka L."/>
        </authorList>
    </citation>
    <scope>NUCLEOTIDE SEQUENCE</scope>
    <source>
        <strain evidence="2">AR18</strain>
    </source>
</reference>
<dbReference type="RefSeq" id="WP_067860351.1">
    <property type="nucleotide sequence ID" value="NZ_CP011502.1"/>
</dbReference>
<dbReference type="KEGG" id="aer:AERYTH_15000"/>
<reference evidence="2" key="2">
    <citation type="journal article" date="2016" name="Genome Announc.">
        <title>Genome Sequence of Aeromicrobium erythreum NRRL B-3381, an Erythromycin-Producing Bacterium of the Nocardioidaceae.</title>
        <authorList>
            <person name="Harrell E.A."/>
            <person name="Miller E.S."/>
        </authorList>
    </citation>
    <scope>NUCLEOTIDE SEQUENCE</scope>
    <source>
        <strain evidence="2">AR18</strain>
    </source>
</reference>
<accession>A0A0U3T5E1</accession>
<dbReference type="OrthoDB" id="3253863at2"/>
<name>A0A0U3T5E1_9ACTN</name>
<dbReference type="STRING" id="2041.AERYTH_14975"/>
<dbReference type="Proteomes" id="UP000067689">
    <property type="component" value="Chromosome"/>
</dbReference>
<dbReference type="AlphaFoldDB" id="A0A0U3T5E1"/>
<evidence type="ECO:0008006" key="4">
    <source>
        <dbReference type="Google" id="ProtNLM"/>
    </source>
</evidence>
<reference evidence="2 3" key="1">
    <citation type="journal article" date="1991" name="Int. J. Syst. Bacteriol.">
        <title>Description of the erythromycin-producing bacterium Arthrobacter sp. strain NRRL B-3381 as Aeromicrobium erythreum gen. nov., sp. nov.</title>
        <authorList>
            <person name="Miller E.S."/>
            <person name="Woese C.R."/>
            <person name="Brenner S."/>
        </authorList>
    </citation>
    <scope>NUCLEOTIDE SEQUENCE [LARGE SCALE GENOMIC DNA]</scope>
    <source>
        <strain evidence="2 3">AR18</strain>
    </source>
</reference>
<protein>
    <recommendedName>
        <fullName evidence="4">ESAT-6-like protein</fullName>
    </recommendedName>
</protein>
<evidence type="ECO:0000313" key="3">
    <source>
        <dbReference type="Proteomes" id="UP000067689"/>
    </source>
</evidence>
<dbReference type="KEGG" id="aer:AERYTH_14975"/>
<gene>
    <name evidence="1" type="ORF">AERYTH_14975</name>
    <name evidence="2" type="ORF">AERYTH_15000</name>
</gene>
<dbReference type="InterPro" id="IPR036689">
    <property type="entry name" value="ESAT-6-like_sf"/>
</dbReference>
<keyword evidence="3" id="KW-1185">Reference proteome</keyword>
<dbReference type="EMBL" id="CP011502">
    <property type="protein sequence ID" value="ALX05914.1"/>
    <property type="molecule type" value="Genomic_DNA"/>
</dbReference>
<proteinExistence type="predicted"/>
<evidence type="ECO:0000313" key="1">
    <source>
        <dbReference type="EMBL" id="ALX05909.1"/>
    </source>
</evidence>
<organism evidence="2 3">
    <name type="scientific">Aeromicrobium erythreum</name>
    <dbReference type="NCBI Taxonomy" id="2041"/>
    <lineage>
        <taxon>Bacteria</taxon>
        <taxon>Bacillati</taxon>
        <taxon>Actinomycetota</taxon>
        <taxon>Actinomycetes</taxon>
        <taxon>Propionibacteriales</taxon>
        <taxon>Nocardioidaceae</taxon>
        <taxon>Aeromicrobium</taxon>
    </lineage>
</organism>
<dbReference type="InterPro" id="IPR010310">
    <property type="entry name" value="T7SS_ESAT-6-like"/>
</dbReference>
<sequence length="102" mass="11040">MSELSREEGAITRAAEMVRSAHGDLTREVNSMPQRLSTKGAWEGGGAAGFTNLITVWNTETDKIVRALNDFEANLTGADVTYTQTDDVQVDTYSQISSRLGG</sequence>
<dbReference type="Gene3D" id="1.10.287.1060">
    <property type="entry name" value="ESAT-6-like"/>
    <property type="match status" value="1"/>
</dbReference>